<gene>
    <name evidence="1" type="ordered locus">Psed_4385</name>
</gene>
<dbReference type="KEGG" id="pdx:Psed_4385"/>
<reference evidence="1 2" key="1">
    <citation type="journal article" date="2011" name="J. Bacteriol.">
        <title>Genome sequence of the 1,4-dioxane-degrading Pseudonocardia dioxanivorans strain CB1190.</title>
        <authorList>
            <person name="Sales C.M."/>
            <person name="Mahendra S."/>
            <person name="Grostern A."/>
            <person name="Parales R.E."/>
            <person name="Goodwin L.A."/>
            <person name="Woyke T."/>
            <person name="Nolan M."/>
            <person name="Lapidus A."/>
            <person name="Chertkov O."/>
            <person name="Ovchinnikova G."/>
            <person name="Sczyrba A."/>
            <person name="Alvarez-Cohen L."/>
        </authorList>
    </citation>
    <scope>NUCLEOTIDE SEQUENCE [LARGE SCALE GENOMIC DNA]</scope>
    <source>
        <strain evidence="2">ATCC 55486 / DSM 44775 / JCM 13855 / CB1190</strain>
    </source>
</reference>
<keyword evidence="2" id="KW-1185">Reference proteome</keyword>
<sequence length="120" mass="12672">MSAPTSGSAAVDGLRRWARGPGPHVAAAVSLLIGHGTWPARAEFRDACIERDIDGLCWIDWTKARAAFVAGVFAKASTSEIAVLDLVIALGEDRFRFSRMGPANARAIAEAVAAALLVIR</sequence>
<proteinExistence type="predicted"/>
<accession>F4CXG9</accession>
<dbReference type="eggNOG" id="ENOG502ZNVF">
    <property type="taxonomic scope" value="Bacteria"/>
</dbReference>
<dbReference type="OrthoDB" id="3578197at2"/>
<evidence type="ECO:0000313" key="2">
    <source>
        <dbReference type="Proteomes" id="UP000007809"/>
    </source>
</evidence>
<name>F4CXG9_PSEUX</name>
<dbReference type="RefSeq" id="WP_013676457.1">
    <property type="nucleotide sequence ID" value="NC_015312.1"/>
</dbReference>
<dbReference type="HOGENOM" id="CLU_2047752_0_0_11"/>
<dbReference type="STRING" id="675635.Psed_4385"/>
<dbReference type="Proteomes" id="UP000007809">
    <property type="component" value="Chromosome"/>
</dbReference>
<evidence type="ECO:0000313" key="1">
    <source>
        <dbReference type="EMBL" id="AEA26543.1"/>
    </source>
</evidence>
<organism evidence="1 2">
    <name type="scientific">Pseudonocardia dioxanivorans (strain ATCC 55486 / DSM 44775 / JCM 13855 / CB1190)</name>
    <dbReference type="NCBI Taxonomy" id="675635"/>
    <lineage>
        <taxon>Bacteria</taxon>
        <taxon>Bacillati</taxon>
        <taxon>Actinomycetota</taxon>
        <taxon>Actinomycetes</taxon>
        <taxon>Pseudonocardiales</taxon>
        <taxon>Pseudonocardiaceae</taxon>
        <taxon>Pseudonocardia</taxon>
    </lineage>
</organism>
<dbReference type="AlphaFoldDB" id="F4CXG9"/>
<protein>
    <submittedName>
        <fullName evidence="1">Uncharacterized protein</fullName>
    </submittedName>
</protein>
<dbReference type="EMBL" id="CP002593">
    <property type="protein sequence ID" value="AEA26543.1"/>
    <property type="molecule type" value="Genomic_DNA"/>
</dbReference>